<proteinExistence type="predicted"/>
<dbReference type="OrthoDB" id="2140105at2759"/>
<evidence type="ECO:0000256" key="2">
    <source>
        <dbReference type="SAM" id="Phobius"/>
    </source>
</evidence>
<accession>A0A871R495</accession>
<feature type="transmembrane region" description="Helical" evidence="2">
    <location>
        <begin position="447"/>
        <end position="475"/>
    </location>
</feature>
<keyword evidence="2" id="KW-1133">Transmembrane helix</keyword>
<gene>
    <name evidence="4" type="ORF">BRETT_001075</name>
</gene>
<reference evidence="4" key="1">
    <citation type="submission" date="2020-10" db="EMBL/GenBank/DDBJ databases">
        <authorList>
            <person name="Palmer J.M."/>
        </authorList>
    </citation>
    <scope>NUCLEOTIDE SEQUENCE</scope>
    <source>
        <strain evidence="4">UCD 2041</strain>
    </source>
</reference>
<keyword evidence="2" id="KW-0812">Transmembrane</keyword>
<dbReference type="PANTHER" id="PTHR34814:SF1">
    <property type="entry name" value="NITROSOGUANIDINE RESISTANCE PROTEIN SNG1"/>
    <property type="match status" value="1"/>
</dbReference>
<feature type="transmembrane region" description="Helical" evidence="2">
    <location>
        <begin position="395"/>
        <end position="414"/>
    </location>
</feature>
<evidence type="ECO:0000313" key="5">
    <source>
        <dbReference type="Proteomes" id="UP000663131"/>
    </source>
</evidence>
<dbReference type="KEGG" id="bbrx:BRETT_001075"/>
<evidence type="ECO:0000313" key="4">
    <source>
        <dbReference type="EMBL" id="QOU21353.1"/>
    </source>
</evidence>
<organism evidence="4 5">
    <name type="scientific">Dekkera bruxellensis</name>
    <name type="common">Brettanomyces custersii</name>
    <dbReference type="NCBI Taxonomy" id="5007"/>
    <lineage>
        <taxon>Eukaryota</taxon>
        <taxon>Fungi</taxon>
        <taxon>Dikarya</taxon>
        <taxon>Ascomycota</taxon>
        <taxon>Saccharomycotina</taxon>
        <taxon>Pichiomycetes</taxon>
        <taxon>Pichiales</taxon>
        <taxon>Pichiaceae</taxon>
        <taxon>Brettanomyces</taxon>
    </lineage>
</organism>
<reference evidence="4" key="2">
    <citation type="journal article" name="BMC Genomics">
        <title>New genome assemblies reveal patterns of domestication and adaptation across Brettanomyces (Dekkera) species.</title>
        <authorList>
            <person name="Roach M.J."/>
            <person name="Borneman A.R."/>
        </authorList>
    </citation>
    <scope>NUCLEOTIDE SEQUENCE</scope>
    <source>
        <strain evidence="4">UCD 2041</strain>
    </source>
</reference>
<dbReference type="InterPro" id="IPR053001">
    <property type="entry name" value="MNNG_permease-like"/>
</dbReference>
<evidence type="ECO:0000256" key="1">
    <source>
        <dbReference type="SAM" id="MobiDB-lite"/>
    </source>
</evidence>
<protein>
    <recommendedName>
        <fullName evidence="3">DUF3533 domain-containing protein</fullName>
    </recommendedName>
</protein>
<dbReference type="AlphaFoldDB" id="A0A871R495"/>
<dbReference type="GeneID" id="64573000"/>
<feature type="transmembrane region" description="Helical" evidence="2">
    <location>
        <begin position="321"/>
        <end position="344"/>
    </location>
</feature>
<dbReference type="GO" id="GO:0016020">
    <property type="term" value="C:membrane"/>
    <property type="evidence" value="ECO:0007669"/>
    <property type="project" value="TreeGrafter"/>
</dbReference>
<feature type="transmembrane region" description="Helical" evidence="2">
    <location>
        <begin position="93"/>
        <end position="114"/>
    </location>
</feature>
<dbReference type="EMBL" id="CP063136">
    <property type="protein sequence ID" value="QOU21353.1"/>
    <property type="molecule type" value="Genomic_DNA"/>
</dbReference>
<sequence length="500" mass="56148">MNSKIEKEDAELSSGMTGSDSDIERYSAHERVASSRNDLLRSVTQYTELSMSNGVAEAREEISKTKGGIPERKTSTFLSKDGTTIRKTFAKQYFPIILILCTYLLAVFSIYWGAMYKRSTRLVNLKVLVSVENDRSGVITNSLLTAIKIPEIREMSGWTVRNYMSEEEIKKLVYEQKYWGAIYVSSPDISSEFMSGFHGNTSAANLTAVKGYIETGNDIMGVPNYVKPALLALDSAYTEIMKSKVYPSIIANLSSTEFSDLQKSSALTNFPDIEITDGNPLTNYILMAPMQVGLIYIIILCLFQILWFIKLNGDLAPLLKPVHYIIYRLVISQCNYLILSLFYATLNRAFQVDMQKAWKGGFGVFWMFSFLIMSACGGACEVIGTISMATLPPLIGFWLLFFIILNVSATFAPIQVCPKIFRIAYALPIRNGYDLMKVVLMNTYKGYVGRCVGVLIAWIVLNNILFPFALIFFAYMSKKKIKKQAAAKLAMEEESKINTQ</sequence>
<dbReference type="PANTHER" id="PTHR34814">
    <property type="entry name" value="NITROSOGUANIDINE RESISTANCE PROTEIN SNG1"/>
    <property type="match status" value="1"/>
</dbReference>
<dbReference type="Pfam" id="PF12051">
    <property type="entry name" value="DUF3533"/>
    <property type="match status" value="1"/>
</dbReference>
<dbReference type="InterPro" id="IPR022703">
    <property type="entry name" value="DUF3533"/>
</dbReference>
<dbReference type="Proteomes" id="UP000663131">
    <property type="component" value="Chromosome 8"/>
</dbReference>
<feature type="domain" description="DUF3533" evidence="3">
    <location>
        <begin position="97"/>
        <end position="464"/>
    </location>
</feature>
<feature type="region of interest" description="Disordered" evidence="1">
    <location>
        <begin position="1"/>
        <end position="22"/>
    </location>
</feature>
<dbReference type="RefSeq" id="XP_041137846.1">
    <property type="nucleotide sequence ID" value="XM_041279632.1"/>
</dbReference>
<evidence type="ECO:0000259" key="3">
    <source>
        <dbReference type="Pfam" id="PF12051"/>
    </source>
</evidence>
<feature type="transmembrane region" description="Helical" evidence="2">
    <location>
        <begin position="284"/>
        <end position="309"/>
    </location>
</feature>
<feature type="transmembrane region" description="Helical" evidence="2">
    <location>
        <begin position="364"/>
        <end position="383"/>
    </location>
</feature>
<name>A0A871R495_DEKBR</name>
<keyword evidence="2" id="KW-0472">Membrane</keyword>